<dbReference type="PIRSF" id="PIRSF000495">
    <property type="entry name" value="Amidotransf_hisH"/>
    <property type="match status" value="1"/>
</dbReference>
<dbReference type="Pfam" id="PF00117">
    <property type="entry name" value="GATase"/>
    <property type="match status" value="1"/>
</dbReference>
<dbReference type="InterPro" id="IPR010139">
    <property type="entry name" value="Imidazole-glycPsynth_HisH"/>
</dbReference>
<dbReference type="STRING" id="644282.Deba_1439"/>
<feature type="domain" description="Glutamine amidotransferase" evidence="12">
    <location>
        <begin position="4"/>
        <end position="204"/>
    </location>
</feature>
<dbReference type="InterPro" id="IPR029062">
    <property type="entry name" value="Class_I_gatase-like"/>
</dbReference>
<proteinExistence type="inferred from homology"/>
<dbReference type="PANTHER" id="PTHR42701:SF1">
    <property type="entry name" value="IMIDAZOLE GLYCEROL PHOSPHATE SYNTHASE SUBUNIT HISH"/>
    <property type="match status" value="1"/>
</dbReference>
<comment type="function">
    <text evidence="10">IGPS catalyzes the conversion of PRFAR and glutamine to IGP, AICAR and glutamate. The HisH subunit catalyzes the hydrolysis of glutamine to glutamate and ammonia as part of the synthesis of IGP and AICAR. The resulting ammonia molecule is channeled to the active site of HisF.</text>
</comment>
<evidence type="ECO:0000313" key="14">
    <source>
        <dbReference type="Proteomes" id="UP000009047"/>
    </source>
</evidence>
<dbReference type="EC" id="3.5.1.2" evidence="10"/>
<dbReference type="CDD" id="cd01748">
    <property type="entry name" value="GATase1_IGP_Synthase"/>
    <property type="match status" value="1"/>
</dbReference>
<dbReference type="EC" id="4.3.2.10" evidence="10"/>
<keyword evidence="3 10" id="KW-0028">Amino-acid biosynthesis</keyword>
<accession>E1QGW4</accession>
<keyword evidence="5 10" id="KW-0315">Glutamine amidotransferase</keyword>
<keyword evidence="6 10" id="KW-0368">Histidine biosynthesis</keyword>
<evidence type="ECO:0000256" key="9">
    <source>
        <dbReference type="ARBA" id="ARBA00049534"/>
    </source>
</evidence>
<evidence type="ECO:0000256" key="3">
    <source>
        <dbReference type="ARBA" id="ARBA00022605"/>
    </source>
</evidence>
<evidence type="ECO:0000256" key="6">
    <source>
        <dbReference type="ARBA" id="ARBA00023102"/>
    </source>
</evidence>
<dbReference type="HOGENOM" id="CLU_071837_2_0_7"/>
<feature type="active site" description="Nucleophile" evidence="10 11">
    <location>
        <position position="79"/>
    </location>
</feature>
<comment type="catalytic activity">
    <reaction evidence="9 10">
        <text>L-glutamine + H2O = L-glutamate + NH4(+)</text>
        <dbReference type="Rhea" id="RHEA:15889"/>
        <dbReference type="ChEBI" id="CHEBI:15377"/>
        <dbReference type="ChEBI" id="CHEBI:28938"/>
        <dbReference type="ChEBI" id="CHEBI:29985"/>
        <dbReference type="ChEBI" id="CHEBI:58359"/>
        <dbReference type="EC" id="3.5.1.2"/>
    </reaction>
</comment>
<evidence type="ECO:0000313" key="13">
    <source>
        <dbReference type="EMBL" id="ADK84807.1"/>
    </source>
</evidence>
<evidence type="ECO:0000256" key="2">
    <source>
        <dbReference type="ARBA" id="ARBA00011152"/>
    </source>
</evidence>
<reference evidence="13 14" key="1">
    <citation type="journal article" date="2010" name="Stand. Genomic Sci.">
        <title>Complete genome sequence of Desulfarculus baarsii type strain (2st14).</title>
        <authorList>
            <person name="Sun H."/>
            <person name="Spring S."/>
            <person name="Lapidus A."/>
            <person name="Davenport K."/>
            <person name="Del Rio T.G."/>
            <person name="Tice H."/>
            <person name="Nolan M."/>
            <person name="Copeland A."/>
            <person name="Cheng J.F."/>
            <person name="Lucas S."/>
            <person name="Tapia R."/>
            <person name="Goodwin L."/>
            <person name="Pitluck S."/>
            <person name="Ivanova N."/>
            <person name="Pagani I."/>
            <person name="Mavromatis K."/>
            <person name="Ovchinnikova G."/>
            <person name="Pati A."/>
            <person name="Chen A."/>
            <person name="Palaniappan K."/>
            <person name="Hauser L."/>
            <person name="Chang Y.J."/>
            <person name="Jeffries C.D."/>
            <person name="Detter J.C."/>
            <person name="Han C."/>
            <person name="Rohde M."/>
            <person name="Brambilla E."/>
            <person name="Goker M."/>
            <person name="Woyke T."/>
            <person name="Bristow J."/>
            <person name="Eisen J.A."/>
            <person name="Markowitz V."/>
            <person name="Hugenholtz P."/>
            <person name="Kyrpides N.C."/>
            <person name="Klenk H.P."/>
            <person name="Land M."/>
        </authorList>
    </citation>
    <scope>NUCLEOTIDE SEQUENCE [LARGE SCALE GENOMIC DNA]</scope>
    <source>
        <strain evidence="14">ATCC 33931 / DSM 2075 / LMG 7858 / VKM B-1802 / 2st14</strain>
    </source>
</reference>
<gene>
    <name evidence="10" type="primary">hisH</name>
    <name evidence="13" type="ordered locus">Deba_1439</name>
</gene>
<evidence type="ECO:0000256" key="10">
    <source>
        <dbReference type="HAMAP-Rule" id="MF_00278"/>
    </source>
</evidence>
<sequence>MIAIINYEAGNLTSVERALRGLGADCLITQDLARIADAERVIFPGVGAAGSAAESMRRLGLDRALRQALAAGKPIMGICLGTQIIFESSEEGDAVCLGLLPGQTIRFADGLTDEDGRAIKIPHMGWNSVRLLRPHPVFAGVPADAEFYFVHSYHPAPARAEDIVGQTFHGRDFASVVARDNLVAMQFHPEKSGRPGLQILRNFIAWDGKEAADAI</sequence>
<feature type="active site" evidence="10 11">
    <location>
        <position position="190"/>
    </location>
</feature>
<evidence type="ECO:0000256" key="1">
    <source>
        <dbReference type="ARBA" id="ARBA00005091"/>
    </source>
</evidence>
<dbReference type="Gene3D" id="3.40.50.880">
    <property type="match status" value="1"/>
</dbReference>
<dbReference type="PANTHER" id="PTHR42701">
    <property type="entry name" value="IMIDAZOLE GLYCEROL PHOSPHATE SYNTHASE SUBUNIT HISH"/>
    <property type="match status" value="1"/>
</dbReference>
<dbReference type="Proteomes" id="UP000009047">
    <property type="component" value="Chromosome"/>
</dbReference>
<keyword evidence="14" id="KW-1185">Reference proteome</keyword>
<evidence type="ECO:0000256" key="7">
    <source>
        <dbReference type="ARBA" id="ARBA00023239"/>
    </source>
</evidence>
<keyword evidence="10" id="KW-0963">Cytoplasm</keyword>
<dbReference type="SUPFAM" id="SSF52317">
    <property type="entry name" value="Class I glutamine amidotransferase-like"/>
    <property type="match status" value="1"/>
</dbReference>
<evidence type="ECO:0000256" key="11">
    <source>
        <dbReference type="PIRSR" id="PIRSR000495-1"/>
    </source>
</evidence>
<dbReference type="GO" id="GO:0005737">
    <property type="term" value="C:cytoplasm"/>
    <property type="evidence" value="ECO:0007669"/>
    <property type="project" value="UniProtKB-SubCell"/>
</dbReference>
<evidence type="ECO:0000256" key="5">
    <source>
        <dbReference type="ARBA" id="ARBA00022962"/>
    </source>
</evidence>
<comment type="subcellular location">
    <subcellularLocation>
        <location evidence="10">Cytoplasm</location>
    </subcellularLocation>
</comment>
<dbReference type="KEGG" id="dbr:Deba_1439"/>
<dbReference type="NCBIfam" id="TIGR01855">
    <property type="entry name" value="IMP_synth_hisH"/>
    <property type="match status" value="1"/>
</dbReference>
<organism evidence="13 14">
    <name type="scientific">Desulfarculus baarsii (strain ATCC 33931 / DSM 2075 / LMG 7858 / VKM B-1802 / 2st14)</name>
    <dbReference type="NCBI Taxonomy" id="644282"/>
    <lineage>
        <taxon>Bacteria</taxon>
        <taxon>Pseudomonadati</taxon>
        <taxon>Thermodesulfobacteriota</taxon>
        <taxon>Desulfarculia</taxon>
        <taxon>Desulfarculales</taxon>
        <taxon>Desulfarculaceae</taxon>
        <taxon>Desulfarculus</taxon>
    </lineage>
</organism>
<keyword evidence="7 10" id="KW-0456">Lyase</keyword>
<dbReference type="eggNOG" id="COG0118">
    <property type="taxonomic scope" value="Bacteria"/>
</dbReference>
<name>E1QGW4_DESB2</name>
<dbReference type="InterPro" id="IPR017926">
    <property type="entry name" value="GATASE"/>
</dbReference>
<dbReference type="PROSITE" id="PS51273">
    <property type="entry name" value="GATASE_TYPE_1"/>
    <property type="match status" value="1"/>
</dbReference>
<dbReference type="HAMAP" id="MF_00278">
    <property type="entry name" value="HisH"/>
    <property type="match status" value="1"/>
</dbReference>
<dbReference type="EMBL" id="CP002085">
    <property type="protein sequence ID" value="ADK84807.1"/>
    <property type="molecule type" value="Genomic_DNA"/>
</dbReference>
<comment type="catalytic activity">
    <reaction evidence="8 10">
        <text>5-[(5-phospho-1-deoxy-D-ribulos-1-ylimino)methylamino]-1-(5-phospho-beta-D-ribosyl)imidazole-4-carboxamide + L-glutamine = D-erythro-1-(imidazol-4-yl)glycerol 3-phosphate + 5-amino-1-(5-phospho-beta-D-ribosyl)imidazole-4-carboxamide + L-glutamate + H(+)</text>
        <dbReference type="Rhea" id="RHEA:24793"/>
        <dbReference type="ChEBI" id="CHEBI:15378"/>
        <dbReference type="ChEBI" id="CHEBI:29985"/>
        <dbReference type="ChEBI" id="CHEBI:58278"/>
        <dbReference type="ChEBI" id="CHEBI:58359"/>
        <dbReference type="ChEBI" id="CHEBI:58475"/>
        <dbReference type="ChEBI" id="CHEBI:58525"/>
        <dbReference type="EC" id="4.3.2.10"/>
    </reaction>
</comment>
<comment type="pathway">
    <text evidence="1 10">Amino-acid biosynthesis; L-histidine biosynthesis; L-histidine from 5-phospho-alpha-D-ribose 1-diphosphate: step 5/9.</text>
</comment>
<dbReference type="GO" id="GO:0000105">
    <property type="term" value="P:L-histidine biosynthetic process"/>
    <property type="evidence" value="ECO:0007669"/>
    <property type="project" value="UniProtKB-UniRule"/>
</dbReference>
<evidence type="ECO:0000256" key="4">
    <source>
        <dbReference type="ARBA" id="ARBA00022801"/>
    </source>
</evidence>
<comment type="subunit">
    <text evidence="2 10">Heterodimer of HisH and HisF.</text>
</comment>
<evidence type="ECO:0000256" key="8">
    <source>
        <dbReference type="ARBA" id="ARBA00047838"/>
    </source>
</evidence>
<evidence type="ECO:0000259" key="12">
    <source>
        <dbReference type="Pfam" id="PF00117"/>
    </source>
</evidence>
<feature type="active site" evidence="10 11">
    <location>
        <position position="188"/>
    </location>
</feature>
<protein>
    <recommendedName>
        <fullName evidence="10">Imidazole glycerol phosphate synthase subunit HisH</fullName>
        <ecNumber evidence="10">4.3.2.10</ecNumber>
    </recommendedName>
    <alternativeName>
        <fullName evidence="10">IGP synthase glutaminase subunit</fullName>
        <ecNumber evidence="10">3.5.1.2</ecNumber>
    </alternativeName>
    <alternativeName>
        <fullName evidence="10">IGP synthase subunit HisH</fullName>
    </alternativeName>
    <alternativeName>
        <fullName evidence="10">ImGP synthase subunit HisH</fullName>
        <shortName evidence="10">IGPS subunit HisH</shortName>
    </alternativeName>
</protein>
<dbReference type="OrthoDB" id="9807749at2"/>
<dbReference type="GO" id="GO:0004359">
    <property type="term" value="F:glutaminase activity"/>
    <property type="evidence" value="ECO:0007669"/>
    <property type="project" value="UniProtKB-EC"/>
</dbReference>
<dbReference type="GO" id="GO:0016829">
    <property type="term" value="F:lyase activity"/>
    <property type="evidence" value="ECO:0007669"/>
    <property type="project" value="UniProtKB-KW"/>
</dbReference>
<dbReference type="GO" id="GO:0000107">
    <property type="term" value="F:imidazoleglycerol-phosphate synthase activity"/>
    <property type="evidence" value="ECO:0007669"/>
    <property type="project" value="UniProtKB-UniRule"/>
</dbReference>
<dbReference type="AlphaFoldDB" id="E1QGW4"/>
<keyword evidence="4 10" id="KW-0378">Hydrolase</keyword>
<dbReference type="UniPathway" id="UPA00031">
    <property type="reaction ID" value="UER00010"/>
</dbReference>
<dbReference type="RefSeq" id="WP_013258260.1">
    <property type="nucleotide sequence ID" value="NC_014365.1"/>
</dbReference>